<accession>A0A853DD93</accession>
<protein>
    <submittedName>
        <fullName evidence="5">Glycogen operon protein</fullName>
        <ecNumber evidence="5">3.2.1.-</ecNumber>
    </submittedName>
</protein>
<dbReference type="InterPro" id="IPR006047">
    <property type="entry name" value="GH13_cat_dom"/>
</dbReference>
<dbReference type="AlphaFoldDB" id="A0A853DD93"/>
<dbReference type="EC" id="3.2.1.-" evidence="5"/>
<sequence length="712" mass="78647">MPAPRRPDHVPPPYGATLTGDGAEFAVYAGHATGVQLCLFDDAGAERRLPMVRHVHGTWSTYVTGVTQGQRYGYRVDGDWDPANGQRHNPAKLLLDPYARAIEGSVDWRPEVYGTVVDQSLAVGEPADVRDDRDSAALVPRSVVVGDGFDWGDERAPMTAWCDTVIYETHVIGMTHDLPGVPDELRGTYAGLAHPATIAHLRRLGITTVELLPVHASVSEPHVVQRGMSNYWGYNTLGFFAPHLPYAAATDPVEAVAEFKGMVKLLHAAGIEVLLDVVYNHTCEQSAAGGSTLAWRGLDSRAYYRLDERGDDIDVTGCGNTLDLRHPITVRMVLDSLRYWVQEMHVDGFRFDLAVALARGRDDGYHPDHPFLMALRTDPVLSDVKLIAEPWDLGIHGWRTGQFPPPFGEWNDRFRDTVRTFWLPDLARDAAGEDGHGVRELGTRIAGSADLFRDARRGPLASINFVTAHDGFTVADLTAYNSKHNGANGEGNRDGSDNNCSWNHGIEGHVDATEGVEALRRRSMRNLLGTLLLSAGVPMLTGGDEFGRTQRGNNNPYCQDSEISWYDWDLADWQRDLNDSVRHLLDLRRRHPVLRQRHFFPGTPVDGDALPALHWHALDGRVLTAEQWNDGRTRTMSVVFDGADIGDDRLLLLFHGSAHDASVTLPGQAGVTAWKLLWDSRFERMDDVPQVETTVGAPYDVPPATLAIFQGA</sequence>
<keyword evidence="2 5" id="KW-0378">Hydrolase</keyword>
<reference evidence="5 6" key="1">
    <citation type="submission" date="2020-07" db="EMBL/GenBank/DDBJ databases">
        <title>Sequencing the genomes of 1000 actinobacteria strains.</title>
        <authorList>
            <person name="Klenk H.-P."/>
        </authorList>
    </citation>
    <scope>NUCLEOTIDE SEQUENCE [LARGE SCALE GENOMIC DNA]</scope>
    <source>
        <strain evidence="5 6">DSM 29531</strain>
    </source>
</reference>
<dbReference type="SUPFAM" id="SSF51445">
    <property type="entry name" value="(Trans)glycosidases"/>
    <property type="match status" value="1"/>
</dbReference>
<name>A0A853DD93_9MICO</name>
<evidence type="ECO:0000313" key="5">
    <source>
        <dbReference type="EMBL" id="NYJ75352.1"/>
    </source>
</evidence>
<dbReference type="SUPFAM" id="SSF51011">
    <property type="entry name" value="Glycosyl hydrolase domain"/>
    <property type="match status" value="1"/>
</dbReference>
<dbReference type="InterPro" id="IPR013783">
    <property type="entry name" value="Ig-like_fold"/>
</dbReference>
<dbReference type="InterPro" id="IPR004193">
    <property type="entry name" value="Glyco_hydro_13_N"/>
</dbReference>
<keyword evidence="3 5" id="KW-0326">Glycosidase</keyword>
<dbReference type="Pfam" id="PF02922">
    <property type="entry name" value="CBM_48"/>
    <property type="match status" value="1"/>
</dbReference>
<dbReference type="CDD" id="cd02856">
    <property type="entry name" value="E_set_GDE_Isoamylase_N"/>
    <property type="match status" value="1"/>
</dbReference>
<dbReference type="SUPFAM" id="SSF81296">
    <property type="entry name" value="E set domains"/>
    <property type="match status" value="1"/>
</dbReference>
<organism evidence="5 6">
    <name type="scientific">Allobranchiibius huperziae</name>
    <dbReference type="NCBI Taxonomy" id="1874116"/>
    <lineage>
        <taxon>Bacteria</taxon>
        <taxon>Bacillati</taxon>
        <taxon>Actinomycetota</taxon>
        <taxon>Actinomycetes</taxon>
        <taxon>Micrococcales</taxon>
        <taxon>Dermacoccaceae</taxon>
        <taxon>Allobranchiibius</taxon>
    </lineage>
</organism>
<dbReference type="Gene3D" id="2.60.40.1180">
    <property type="entry name" value="Golgi alpha-mannosidase II"/>
    <property type="match status" value="1"/>
</dbReference>
<feature type="domain" description="Glycosyl hydrolase family 13 catalytic" evidence="4">
    <location>
        <begin position="168"/>
        <end position="588"/>
    </location>
</feature>
<dbReference type="EMBL" id="JACCFW010000001">
    <property type="protein sequence ID" value="NYJ75352.1"/>
    <property type="molecule type" value="Genomic_DNA"/>
</dbReference>
<dbReference type="InterPro" id="IPR014756">
    <property type="entry name" value="Ig_E-set"/>
</dbReference>
<dbReference type="Proteomes" id="UP000571817">
    <property type="component" value="Unassembled WGS sequence"/>
</dbReference>
<dbReference type="CDD" id="cd11326">
    <property type="entry name" value="AmyAc_Glg_debranch"/>
    <property type="match status" value="1"/>
</dbReference>
<dbReference type="Gene3D" id="2.60.40.10">
    <property type="entry name" value="Immunoglobulins"/>
    <property type="match status" value="1"/>
</dbReference>
<evidence type="ECO:0000313" key="6">
    <source>
        <dbReference type="Proteomes" id="UP000571817"/>
    </source>
</evidence>
<evidence type="ECO:0000259" key="4">
    <source>
        <dbReference type="SMART" id="SM00642"/>
    </source>
</evidence>
<evidence type="ECO:0000256" key="1">
    <source>
        <dbReference type="ARBA" id="ARBA00008061"/>
    </source>
</evidence>
<dbReference type="InterPro" id="IPR044505">
    <property type="entry name" value="GlgX_Isoamylase_N_E_set"/>
</dbReference>
<dbReference type="RefSeq" id="WP_179481942.1">
    <property type="nucleotide sequence ID" value="NZ_JACCFW010000001.1"/>
</dbReference>
<dbReference type="InterPro" id="IPR017853">
    <property type="entry name" value="GH"/>
</dbReference>
<proteinExistence type="inferred from homology"/>
<dbReference type="InterPro" id="IPR011837">
    <property type="entry name" value="Glycogen_debranch_GlgX"/>
</dbReference>
<comment type="caution">
    <text evidence="5">The sequence shown here is derived from an EMBL/GenBank/DDBJ whole genome shotgun (WGS) entry which is preliminary data.</text>
</comment>
<dbReference type="GO" id="GO:0004135">
    <property type="term" value="F:amylo-alpha-1,6-glucosidase activity"/>
    <property type="evidence" value="ECO:0007669"/>
    <property type="project" value="InterPro"/>
</dbReference>
<keyword evidence="6" id="KW-1185">Reference proteome</keyword>
<evidence type="ECO:0000256" key="2">
    <source>
        <dbReference type="ARBA" id="ARBA00022801"/>
    </source>
</evidence>
<dbReference type="PANTHER" id="PTHR43002">
    <property type="entry name" value="GLYCOGEN DEBRANCHING ENZYME"/>
    <property type="match status" value="1"/>
</dbReference>
<dbReference type="InterPro" id="IPR013780">
    <property type="entry name" value="Glyco_hydro_b"/>
</dbReference>
<comment type="similarity">
    <text evidence="1">Belongs to the glycosyl hydrolase 13 family.</text>
</comment>
<evidence type="ECO:0000256" key="3">
    <source>
        <dbReference type="ARBA" id="ARBA00023295"/>
    </source>
</evidence>
<gene>
    <name evidence="5" type="ORF">HNR15_002315</name>
</gene>
<dbReference type="NCBIfam" id="TIGR02100">
    <property type="entry name" value="glgX_debranch"/>
    <property type="match status" value="1"/>
</dbReference>
<dbReference type="SMART" id="SM00642">
    <property type="entry name" value="Aamy"/>
    <property type="match status" value="1"/>
</dbReference>
<dbReference type="Gene3D" id="3.20.20.80">
    <property type="entry name" value="Glycosidases"/>
    <property type="match status" value="1"/>
</dbReference>
<dbReference type="GO" id="GO:0005980">
    <property type="term" value="P:glycogen catabolic process"/>
    <property type="evidence" value="ECO:0007669"/>
    <property type="project" value="InterPro"/>
</dbReference>